<keyword evidence="5" id="KW-1133">Transmembrane helix</keyword>
<keyword evidence="6" id="KW-0472">Membrane</keyword>
<dbReference type="PANTHER" id="PTHR20961:SF38">
    <property type="entry name" value="PROTEIN O-LINKED-MANNOSE BETA-1,4-N-ACETYLGLUCOSAMINYLTRANSFERASE 2"/>
    <property type="match status" value="1"/>
</dbReference>
<reference evidence="10 11" key="1">
    <citation type="journal article" date="2016" name="Mol. Biol. Evol.">
        <title>Comparative Genomics of Early-Diverging Mushroom-Forming Fungi Provides Insights into the Origins of Lignocellulose Decay Capabilities.</title>
        <authorList>
            <person name="Nagy L.G."/>
            <person name="Riley R."/>
            <person name="Tritt A."/>
            <person name="Adam C."/>
            <person name="Daum C."/>
            <person name="Floudas D."/>
            <person name="Sun H."/>
            <person name="Yadav J.S."/>
            <person name="Pangilinan J."/>
            <person name="Larsson K.H."/>
            <person name="Matsuura K."/>
            <person name="Barry K."/>
            <person name="Labutti K."/>
            <person name="Kuo R."/>
            <person name="Ohm R.A."/>
            <person name="Bhattacharya S.S."/>
            <person name="Shirouzu T."/>
            <person name="Yoshinaga Y."/>
            <person name="Martin F.M."/>
            <person name="Grigoriev I.V."/>
            <person name="Hibbett D.S."/>
        </authorList>
    </citation>
    <scope>NUCLEOTIDE SEQUENCE [LARGE SCALE GENOMIC DNA]</scope>
    <source>
        <strain evidence="10 11">CBS 109695</strain>
    </source>
</reference>
<accession>A0A166X0C3</accession>
<evidence type="ECO:0000256" key="1">
    <source>
        <dbReference type="ARBA" id="ARBA00004167"/>
    </source>
</evidence>
<dbReference type="GO" id="GO:0035269">
    <property type="term" value="P:protein O-linked glycosylation via mannose"/>
    <property type="evidence" value="ECO:0007669"/>
    <property type="project" value="TreeGrafter"/>
</dbReference>
<evidence type="ECO:0000256" key="4">
    <source>
        <dbReference type="ARBA" id="ARBA00022692"/>
    </source>
</evidence>
<dbReference type="GO" id="GO:0097363">
    <property type="term" value="F:protein O-acetylglucosaminyltransferase activity"/>
    <property type="evidence" value="ECO:0007669"/>
    <property type="project" value="TreeGrafter"/>
</dbReference>
<dbReference type="GO" id="GO:0005783">
    <property type="term" value="C:endoplasmic reticulum"/>
    <property type="evidence" value="ECO:0007669"/>
    <property type="project" value="TreeGrafter"/>
</dbReference>
<evidence type="ECO:0000256" key="2">
    <source>
        <dbReference type="ARBA" id="ARBA00022676"/>
    </source>
</evidence>
<evidence type="ECO:0000313" key="10">
    <source>
        <dbReference type="EMBL" id="KZP34298.1"/>
    </source>
</evidence>
<dbReference type="PANTHER" id="PTHR20961">
    <property type="entry name" value="GLYCOSYLTRANSFERASE"/>
    <property type="match status" value="1"/>
</dbReference>
<protein>
    <recommendedName>
        <fullName evidence="9">Glycosyltransferase 61 catalytic domain-containing protein</fullName>
    </recommendedName>
</protein>
<feature type="compositionally biased region" description="Low complexity" evidence="8">
    <location>
        <begin position="153"/>
        <end position="165"/>
    </location>
</feature>
<dbReference type="GO" id="GO:0016020">
    <property type="term" value="C:membrane"/>
    <property type="evidence" value="ECO:0007669"/>
    <property type="project" value="UniProtKB-SubCell"/>
</dbReference>
<gene>
    <name evidence="10" type="ORF">FIBSPDRAFT_719926</name>
</gene>
<keyword evidence="4" id="KW-0812">Transmembrane</keyword>
<feature type="domain" description="Glycosyltransferase 61 catalytic" evidence="9">
    <location>
        <begin position="262"/>
        <end position="405"/>
    </location>
</feature>
<dbReference type="InterPro" id="IPR049625">
    <property type="entry name" value="Glyco_transf_61_cat"/>
</dbReference>
<dbReference type="Pfam" id="PF04577">
    <property type="entry name" value="Glyco_transf_61"/>
    <property type="match status" value="1"/>
</dbReference>
<dbReference type="OrthoDB" id="529273at2759"/>
<keyword evidence="7" id="KW-0325">Glycoprotein</keyword>
<evidence type="ECO:0000259" key="9">
    <source>
        <dbReference type="Pfam" id="PF04577"/>
    </source>
</evidence>
<evidence type="ECO:0000256" key="6">
    <source>
        <dbReference type="ARBA" id="ARBA00023136"/>
    </source>
</evidence>
<name>A0A166X0C3_9AGAM</name>
<evidence type="ECO:0000256" key="3">
    <source>
        <dbReference type="ARBA" id="ARBA00022679"/>
    </source>
</evidence>
<sequence length="492" mass="55179">MDTLPETTVVSHAPGWTLFKDVYMAGGTLFVVSSAPKSTFPEARYMISNPLEALNTPENIAAREPSDSNICWLSPETAKSWWGGNVKFGERNRVWSVEGGTLLNNDPPQFLDHYYHFIGEFIMGVQAFWTSAFTPEHTYLDPTALPPSKGQPSESISKIASPSSNHSIPPITRLIFPNVGPHEWRDRPGFNAYFLRAAFPSVDVEVAYDWNDRVDATTEPNDKAYTRAWHFPHLLLHDRSAAFRGDWCGSKSQRIAAEVIEKARAEGRLVKSWWARVRQSVAAFAGADSENDVMEPETERTRGTAMETRMPRKIVVTYISRQDARRHLLDADHAALVTALREYVKARNSEWTADRTGTKREWELVVAKGESMTKDEQVRLFGRTSILLGVHGNGLTHCVLMPPSAVSTVIEMFYPGGYAHDYEWTSKALGHRYFGTWNDTSFTDANLPTYVSYPEGFQGTEISITPSVITGIIDSRLMTSMPASHHARPPHV</sequence>
<evidence type="ECO:0000256" key="5">
    <source>
        <dbReference type="ARBA" id="ARBA00022989"/>
    </source>
</evidence>
<evidence type="ECO:0000256" key="7">
    <source>
        <dbReference type="ARBA" id="ARBA00023180"/>
    </source>
</evidence>
<dbReference type="STRING" id="436010.A0A166X0C3"/>
<organism evidence="10 11">
    <name type="scientific">Athelia psychrophila</name>
    <dbReference type="NCBI Taxonomy" id="1759441"/>
    <lineage>
        <taxon>Eukaryota</taxon>
        <taxon>Fungi</taxon>
        <taxon>Dikarya</taxon>
        <taxon>Basidiomycota</taxon>
        <taxon>Agaricomycotina</taxon>
        <taxon>Agaricomycetes</taxon>
        <taxon>Agaricomycetidae</taxon>
        <taxon>Atheliales</taxon>
        <taxon>Atheliaceae</taxon>
        <taxon>Athelia</taxon>
    </lineage>
</organism>
<evidence type="ECO:0000256" key="8">
    <source>
        <dbReference type="SAM" id="MobiDB-lite"/>
    </source>
</evidence>
<feature type="region of interest" description="Disordered" evidence="8">
    <location>
        <begin position="143"/>
        <end position="165"/>
    </location>
</feature>
<proteinExistence type="predicted"/>
<dbReference type="AlphaFoldDB" id="A0A166X0C3"/>
<evidence type="ECO:0000313" key="11">
    <source>
        <dbReference type="Proteomes" id="UP000076532"/>
    </source>
</evidence>
<keyword evidence="11" id="KW-1185">Reference proteome</keyword>
<keyword evidence="3" id="KW-0808">Transferase</keyword>
<dbReference type="InterPro" id="IPR007657">
    <property type="entry name" value="Glycosyltransferase_61"/>
</dbReference>
<dbReference type="Proteomes" id="UP000076532">
    <property type="component" value="Unassembled WGS sequence"/>
</dbReference>
<comment type="subcellular location">
    <subcellularLocation>
        <location evidence="1">Membrane</location>
        <topology evidence="1">Single-pass membrane protein</topology>
    </subcellularLocation>
</comment>
<keyword evidence="2" id="KW-0328">Glycosyltransferase</keyword>
<dbReference type="EMBL" id="KV417480">
    <property type="protein sequence ID" value="KZP34298.1"/>
    <property type="molecule type" value="Genomic_DNA"/>
</dbReference>